<evidence type="ECO:0000313" key="1">
    <source>
        <dbReference type="EMBL" id="UOP04041.2"/>
    </source>
</evidence>
<name>A0A8T9MS00_9NEIS</name>
<dbReference type="EMBL" id="CP091521">
    <property type="protein sequence ID" value="UOP04041.2"/>
    <property type="molecule type" value="Genomic_DNA"/>
</dbReference>
<protein>
    <submittedName>
        <fullName evidence="1">Uncharacterized protein</fullName>
    </submittedName>
</protein>
<reference evidence="1" key="2">
    <citation type="submission" date="2024-09" db="EMBL/GenBank/DDBJ databases">
        <authorList>
            <person name="Veyrier F.J."/>
        </authorList>
    </citation>
    <scope>NUCLEOTIDE SEQUENCE</scope>
    <source>
        <strain evidence="1">17694</strain>
    </source>
</reference>
<keyword evidence="2" id="KW-1185">Reference proteome</keyword>
<dbReference type="KEGG" id="ckh:LVJ77_05990"/>
<gene>
    <name evidence="1" type="ORF">LVJ77_05990</name>
</gene>
<organism evidence="1 2">
    <name type="scientific">Conchiformibius kuhniae</name>
    <dbReference type="NCBI Taxonomy" id="211502"/>
    <lineage>
        <taxon>Bacteria</taxon>
        <taxon>Pseudomonadati</taxon>
        <taxon>Pseudomonadota</taxon>
        <taxon>Betaproteobacteria</taxon>
        <taxon>Neisseriales</taxon>
        <taxon>Neisseriaceae</taxon>
        <taxon>Conchiformibius</taxon>
    </lineage>
</organism>
<proteinExistence type="predicted"/>
<dbReference type="Proteomes" id="UP000831534">
    <property type="component" value="Chromosome"/>
</dbReference>
<dbReference type="AlphaFoldDB" id="A0A8T9MS00"/>
<evidence type="ECO:0000313" key="2">
    <source>
        <dbReference type="Proteomes" id="UP000831534"/>
    </source>
</evidence>
<sequence length="120" mass="14590">MRPFTNKERDERYFINNKKLFNFNDKQYKYAQGQFKDGNIQNYRLAYYNYFGSIGKIKQNSFILVDDFNKQVVLQGTYFLYLKRFGDMEIFQHDCINDIGWNFHSIALKYSYHDEVLSNE</sequence>
<accession>A0A8T9MS00</accession>
<dbReference type="RefSeq" id="WP_156900894.1">
    <property type="nucleotide sequence ID" value="NZ_CP091521.1"/>
</dbReference>
<reference evidence="1" key="1">
    <citation type="journal article" date="2022" name="Res Sq">
        <title>Evolution of multicellular longitudinally dividing oral cavity symbionts (Neisseriaceae).</title>
        <authorList>
            <person name="Nyongesa S."/>
            <person name="Weber P."/>
            <person name="Bernet E."/>
            <person name="Pullido F."/>
            <person name="Nieckarz M."/>
            <person name="Delaby M."/>
            <person name="Nieves C."/>
            <person name="Viehboeck T."/>
            <person name="Krause N."/>
            <person name="Rivera-Millot A."/>
            <person name="Nakamura A."/>
            <person name="Vischer N."/>
            <person name="VanNieuwenhze M."/>
            <person name="Brun Y."/>
            <person name="Cava F."/>
            <person name="Bulgheresi S."/>
            <person name="Veyrier F."/>
        </authorList>
    </citation>
    <scope>NUCLEOTIDE SEQUENCE</scope>
    <source>
        <strain evidence="1">17694</strain>
    </source>
</reference>